<organism evidence="13">
    <name type="scientific">Mesocestoides corti</name>
    <name type="common">Flatworm</name>
    <dbReference type="NCBI Taxonomy" id="53468"/>
    <lineage>
        <taxon>Eukaryota</taxon>
        <taxon>Metazoa</taxon>
        <taxon>Spiralia</taxon>
        <taxon>Lophotrochozoa</taxon>
        <taxon>Platyhelminthes</taxon>
        <taxon>Cestoda</taxon>
        <taxon>Eucestoda</taxon>
        <taxon>Cyclophyllidea</taxon>
        <taxon>Mesocestoididae</taxon>
        <taxon>Mesocestoides</taxon>
    </lineage>
</organism>
<proteinExistence type="predicted"/>
<dbReference type="FunFam" id="3.30.50.10:FF:000006">
    <property type="entry name" value="Nuclear receptor subfamily 5 group A member"/>
    <property type="match status" value="1"/>
</dbReference>
<feature type="compositionally biased region" description="Polar residues" evidence="10">
    <location>
        <begin position="22"/>
        <end position="43"/>
    </location>
</feature>
<feature type="domain" description="Nuclear receptor" evidence="11">
    <location>
        <begin position="435"/>
        <end position="510"/>
    </location>
</feature>
<feature type="region of interest" description="Disordered" evidence="10">
    <location>
        <begin position="780"/>
        <end position="858"/>
    </location>
</feature>
<dbReference type="SUPFAM" id="SSF57716">
    <property type="entry name" value="Glucocorticoid receptor-like (DNA-binding domain)"/>
    <property type="match status" value="1"/>
</dbReference>
<protein>
    <submittedName>
        <fullName evidence="13">Nuclear receptor domain-containing protein</fullName>
    </submittedName>
</protein>
<keyword evidence="4" id="KW-0862">Zinc</keyword>
<sequence>MPSASESKKSQSKVLPSRMSIEVQQSPSAETIPSTPSAEVNSSPQVLASLTEKLMEGGGNGGKAITSVTDCFAALASKLNQSDATNCAATVQMPAEPKMSNIDLCKLLDTLTTGQVPPHSTDNAHLRSLLAGSAAPVVKPEAPTSAVSNGQLLQLLRTSLATSGDTLSVNGGCQLLSIPFSPPALPIAAATPAVPQSDLYLLLQSAILRQMQQQQTAILGGTMDPQPTAPNFHSTAAPFPPAAVYGFPTTAAQSTPSVATSGDGSLDALMLTSRLQQTIAALTTPVTGAPPIALLSLEPAPSAPVVAITSPSSQAHPTNPPSAEHLMAALGILGLGNSTAASSANNGVVTTTTTSAPTTIVNANELLNQLYNVKQDELKNTEPIVSKESKPNAAVAPSKSSTPPQTVLVPSPNTSSAISPATFSARGARNSDGTVEPCLVCGDVASGRHYGVISCEGCKGFFKRSIRGHVNYVCRSNKHCVVNKAFRNRCQYCRMQKCLMVGMRSEAVQTERRLSTSMVSASSSPSLGAAVGSGQFTRLKLDSDQPPLLTSSHNDDSGGGVGVGGEKQAQTSSSTSSSPLPPVPPVSPEGPQTDAADLKPAPPQVPLLPKPPAPTIGTPPPNVTLAATQPSQQQVNLNEIAAILAAQQRVLPAAVAPIPVSRSPGNVNTIYNALLASTMTSLASRLSDASSSQTTTQTLLPPPLPPANRSTNLLNLLRTKVDPDRPEVPPQAAVTFTSENGGSGGACAGGESVASSDFEMTVLQPATTNHTANVIGQISLQSQQQQPRPSPVSSNASSSSSRPTSRNSRKRRSNSSTSNVACRKRPSYALNSPGAPAADSNPSADPNPPTESPPLNEMASRVLRVTVDWLRRCGPLDQLPSDVQNELISFSWVDLFLLGLCQMFGRRLNTLRVELSSPRQDATSGNACCPMKTDLNSVIADFSRAEVIAEEYTYLRYMTLFNPGGIKAQDPTVLARVRDIEQRIQTEFAVFLSNSASQAANGDGGPGSQRLSEVRTTSRGLRLMGLVCGLRRVTSADIGRIFFPDVPLFDKVIEDLLQSGCSKSATHPLNATTQPPALEPPQTPNTPGPQGQDVVNEAAESRPAPNPTEDEVSEDDPPLKIEEPQ</sequence>
<keyword evidence="6" id="KW-0238">DNA-binding</keyword>
<feature type="compositionally biased region" description="Polar residues" evidence="10">
    <location>
        <begin position="1064"/>
        <end position="1075"/>
    </location>
</feature>
<dbReference type="AlphaFoldDB" id="A0A5K3ERA2"/>
<feature type="compositionally biased region" description="Pro residues" evidence="10">
    <location>
        <begin position="1077"/>
        <end position="1087"/>
    </location>
</feature>
<keyword evidence="9" id="KW-0539">Nucleus</keyword>
<dbReference type="Pfam" id="PF00105">
    <property type="entry name" value="zf-C4"/>
    <property type="match status" value="1"/>
</dbReference>
<dbReference type="PRINTS" id="PR00047">
    <property type="entry name" value="STROIDFINGER"/>
</dbReference>
<feature type="domain" description="NR LBD" evidence="12">
    <location>
        <begin position="824"/>
        <end position="1063"/>
    </location>
</feature>
<dbReference type="InterPro" id="IPR001628">
    <property type="entry name" value="Znf_hrmn_rcpt"/>
</dbReference>
<feature type="compositionally biased region" description="Pro residues" evidence="10">
    <location>
        <begin position="579"/>
        <end position="588"/>
    </location>
</feature>
<keyword evidence="5" id="KW-0805">Transcription regulation</keyword>
<dbReference type="InterPro" id="IPR013088">
    <property type="entry name" value="Znf_NHR/GATA"/>
</dbReference>
<evidence type="ECO:0000256" key="5">
    <source>
        <dbReference type="ARBA" id="ARBA00023015"/>
    </source>
</evidence>
<evidence type="ECO:0000256" key="9">
    <source>
        <dbReference type="ARBA" id="ARBA00023242"/>
    </source>
</evidence>
<dbReference type="WBParaSite" id="MCU_002127-RA">
    <property type="protein sequence ID" value="MCU_002127-RA"/>
    <property type="gene ID" value="MCU_002127"/>
</dbReference>
<keyword evidence="2" id="KW-0479">Metal-binding</keyword>
<evidence type="ECO:0000256" key="4">
    <source>
        <dbReference type="ARBA" id="ARBA00022833"/>
    </source>
</evidence>
<keyword evidence="8" id="KW-0675">Receptor</keyword>
<evidence type="ECO:0000256" key="3">
    <source>
        <dbReference type="ARBA" id="ARBA00022771"/>
    </source>
</evidence>
<dbReference type="CDD" id="cd06916">
    <property type="entry name" value="NR_DBD_like"/>
    <property type="match status" value="1"/>
</dbReference>
<feature type="compositionally biased region" description="Low complexity" evidence="10">
    <location>
        <begin position="831"/>
        <end position="844"/>
    </location>
</feature>
<evidence type="ECO:0000256" key="10">
    <source>
        <dbReference type="SAM" id="MobiDB-lite"/>
    </source>
</evidence>
<evidence type="ECO:0000259" key="12">
    <source>
        <dbReference type="PROSITE" id="PS51843"/>
    </source>
</evidence>
<dbReference type="GO" id="GO:0003700">
    <property type="term" value="F:DNA-binding transcription factor activity"/>
    <property type="evidence" value="ECO:0007669"/>
    <property type="project" value="InterPro"/>
</dbReference>
<dbReference type="PROSITE" id="PS51843">
    <property type="entry name" value="NR_LBD"/>
    <property type="match status" value="1"/>
</dbReference>
<evidence type="ECO:0000256" key="8">
    <source>
        <dbReference type="ARBA" id="ARBA00023170"/>
    </source>
</evidence>
<dbReference type="InterPro" id="IPR050274">
    <property type="entry name" value="Nuclear_hormone_rcpt_NR2"/>
</dbReference>
<dbReference type="InterPro" id="IPR000536">
    <property type="entry name" value="Nucl_hrmn_rcpt_lig-bd"/>
</dbReference>
<name>A0A5K3ERA2_MESCO</name>
<comment type="subcellular location">
    <subcellularLocation>
        <location evidence="1">Nucleus</location>
    </subcellularLocation>
</comment>
<dbReference type="Gene3D" id="1.10.565.10">
    <property type="entry name" value="Retinoid X Receptor"/>
    <property type="match status" value="1"/>
</dbReference>
<feature type="region of interest" description="Disordered" evidence="10">
    <location>
        <begin position="540"/>
        <end position="624"/>
    </location>
</feature>
<feature type="region of interest" description="Disordered" evidence="10">
    <location>
        <begin position="1064"/>
        <end position="1125"/>
    </location>
</feature>
<feature type="region of interest" description="Disordered" evidence="10">
    <location>
        <begin position="689"/>
        <end position="708"/>
    </location>
</feature>
<keyword evidence="3" id="KW-0863">Zinc-finger</keyword>
<feature type="compositionally biased region" description="Low complexity" evidence="10">
    <location>
        <begin position="780"/>
        <end position="806"/>
    </location>
</feature>
<dbReference type="SUPFAM" id="SSF48508">
    <property type="entry name" value="Nuclear receptor ligand-binding domain"/>
    <property type="match status" value="1"/>
</dbReference>
<evidence type="ECO:0000256" key="7">
    <source>
        <dbReference type="ARBA" id="ARBA00023163"/>
    </source>
</evidence>
<dbReference type="GO" id="GO:0008270">
    <property type="term" value="F:zinc ion binding"/>
    <property type="evidence" value="ECO:0007669"/>
    <property type="project" value="UniProtKB-KW"/>
</dbReference>
<dbReference type="Pfam" id="PF00104">
    <property type="entry name" value="Hormone_recep"/>
    <property type="match status" value="1"/>
</dbReference>
<keyword evidence="7" id="KW-0804">Transcription</keyword>
<dbReference type="GO" id="GO:0005634">
    <property type="term" value="C:nucleus"/>
    <property type="evidence" value="ECO:0007669"/>
    <property type="project" value="UniProtKB-SubCell"/>
</dbReference>
<dbReference type="PROSITE" id="PS00031">
    <property type="entry name" value="NUCLEAR_REC_DBD_1"/>
    <property type="match status" value="1"/>
</dbReference>
<evidence type="ECO:0000256" key="6">
    <source>
        <dbReference type="ARBA" id="ARBA00023125"/>
    </source>
</evidence>
<feature type="compositionally biased region" description="Pro residues" evidence="10">
    <location>
        <begin position="600"/>
        <end position="622"/>
    </location>
</feature>
<dbReference type="InterPro" id="IPR035500">
    <property type="entry name" value="NHR-like_dom_sf"/>
</dbReference>
<evidence type="ECO:0000256" key="2">
    <source>
        <dbReference type="ARBA" id="ARBA00022723"/>
    </source>
</evidence>
<reference evidence="13" key="1">
    <citation type="submission" date="2019-11" db="UniProtKB">
        <authorList>
            <consortium name="WormBaseParasite"/>
        </authorList>
    </citation>
    <scope>IDENTIFICATION</scope>
</reference>
<dbReference type="SMART" id="SM00399">
    <property type="entry name" value="ZnF_C4"/>
    <property type="match status" value="1"/>
</dbReference>
<feature type="region of interest" description="Disordered" evidence="10">
    <location>
        <begin position="1"/>
        <end position="43"/>
    </location>
</feature>
<dbReference type="PROSITE" id="PS51030">
    <property type="entry name" value="NUCLEAR_REC_DBD_2"/>
    <property type="match status" value="1"/>
</dbReference>
<evidence type="ECO:0000313" key="13">
    <source>
        <dbReference type="WBParaSite" id="MCU_002127-RA"/>
    </source>
</evidence>
<evidence type="ECO:0000256" key="1">
    <source>
        <dbReference type="ARBA" id="ARBA00004123"/>
    </source>
</evidence>
<accession>A0A5K3ERA2</accession>
<dbReference type="GO" id="GO:0043565">
    <property type="term" value="F:sequence-specific DNA binding"/>
    <property type="evidence" value="ECO:0007669"/>
    <property type="project" value="InterPro"/>
</dbReference>
<feature type="region of interest" description="Disordered" evidence="10">
    <location>
        <begin position="382"/>
        <end position="430"/>
    </location>
</feature>
<dbReference type="PANTHER" id="PTHR24083">
    <property type="entry name" value="NUCLEAR HORMONE RECEPTOR"/>
    <property type="match status" value="1"/>
</dbReference>
<evidence type="ECO:0000259" key="11">
    <source>
        <dbReference type="PROSITE" id="PS51030"/>
    </source>
</evidence>
<feature type="compositionally biased region" description="Low complexity" evidence="10">
    <location>
        <begin position="689"/>
        <end position="699"/>
    </location>
</feature>
<feature type="compositionally biased region" description="Polar residues" evidence="10">
    <location>
        <begin position="411"/>
        <end position="422"/>
    </location>
</feature>
<dbReference type="Gene3D" id="3.30.50.10">
    <property type="entry name" value="Erythroid Transcription Factor GATA-1, subunit A"/>
    <property type="match status" value="1"/>
</dbReference>